<evidence type="ECO:0000313" key="7">
    <source>
        <dbReference type="Proteomes" id="UP000320333"/>
    </source>
</evidence>
<gene>
    <name evidence="6" type="ORF">CcCBS67573_g08959</name>
</gene>
<sequence length="301" mass="33855">MLSQSQSQLDERASDSVDDVSHLTQQWVNERNAPQLLRFEGGAVERILELLQAQTDTLEDLNNLDESNDEFIRSVYALEMERIKFVLRSYFRARLSKIELNTLAILTNPECRRNLSENELTYAERFNDITNENYKKSFLDEACPPSLQNLSDPETAHNPNMNQAVFCRIKKDIGAHLLPNSRQVLIVFLCFGDCLTTSNIALTMTHLIKKTLEYDAQTCQIQAVFITFGAIHSLGLCGGLTLFRYLVIVQGIDVTKKFAVGYVVVGERAFSSALLASVHAGITASFLRYASILNQLYSSLA</sequence>
<dbReference type="AlphaFoldDB" id="A0A507EB66"/>
<comment type="caution">
    <text evidence="6">The sequence shown here is derived from an EMBL/GenBank/DDBJ whole genome shotgun (WGS) entry which is preliminary data.</text>
</comment>
<dbReference type="InterPro" id="IPR036224">
    <property type="entry name" value="GINS_bundle-like_dom_sf"/>
</dbReference>
<feature type="transmembrane region" description="Helical" evidence="4">
    <location>
        <begin position="223"/>
        <end position="249"/>
    </location>
</feature>
<evidence type="ECO:0000256" key="4">
    <source>
        <dbReference type="SAM" id="Phobius"/>
    </source>
</evidence>
<dbReference type="OrthoDB" id="338231at2759"/>
<dbReference type="PANTHER" id="PTHR21206">
    <property type="entry name" value="SLD5 PROTEIN"/>
    <property type="match status" value="1"/>
</dbReference>
<keyword evidence="4" id="KW-0812">Transmembrane</keyword>
<dbReference type="GO" id="GO:0000727">
    <property type="term" value="P:double-strand break repair via break-induced replication"/>
    <property type="evidence" value="ECO:0007669"/>
    <property type="project" value="TreeGrafter"/>
</dbReference>
<accession>A0A507EB66</accession>
<dbReference type="PANTHER" id="PTHR21206:SF0">
    <property type="entry name" value="DNA REPLICATION COMPLEX GINS PROTEIN SLD5"/>
    <property type="match status" value="1"/>
</dbReference>
<dbReference type="Pfam" id="PF05916">
    <property type="entry name" value="Sld5"/>
    <property type="match status" value="1"/>
</dbReference>
<dbReference type="GO" id="GO:0000811">
    <property type="term" value="C:GINS complex"/>
    <property type="evidence" value="ECO:0007669"/>
    <property type="project" value="TreeGrafter"/>
</dbReference>
<evidence type="ECO:0000313" key="6">
    <source>
        <dbReference type="EMBL" id="TPX60981.1"/>
    </source>
</evidence>
<dbReference type="SUPFAM" id="SSF81321">
    <property type="entry name" value="Family A G protein-coupled receptor-like"/>
    <property type="match status" value="1"/>
</dbReference>
<proteinExistence type="predicted"/>
<comment type="subcellular location">
    <subcellularLocation>
        <location evidence="1">Nucleus</location>
    </subcellularLocation>
</comment>
<dbReference type="SUPFAM" id="SSF158573">
    <property type="entry name" value="GINS helical bundle-like"/>
    <property type="match status" value="1"/>
</dbReference>
<keyword evidence="7" id="KW-1185">Reference proteome</keyword>
<dbReference type="STRING" id="246404.A0A507EB66"/>
<evidence type="ECO:0000259" key="5">
    <source>
        <dbReference type="Pfam" id="PF05916"/>
    </source>
</evidence>
<dbReference type="InterPro" id="IPR038749">
    <property type="entry name" value="Sld5_GINS_A"/>
</dbReference>
<dbReference type="Proteomes" id="UP000320333">
    <property type="component" value="Unassembled WGS sequence"/>
</dbReference>
<organism evidence="6 7">
    <name type="scientific">Chytriomyces confervae</name>
    <dbReference type="NCBI Taxonomy" id="246404"/>
    <lineage>
        <taxon>Eukaryota</taxon>
        <taxon>Fungi</taxon>
        <taxon>Fungi incertae sedis</taxon>
        <taxon>Chytridiomycota</taxon>
        <taxon>Chytridiomycota incertae sedis</taxon>
        <taxon>Chytridiomycetes</taxon>
        <taxon>Chytridiales</taxon>
        <taxon>Chytriomycetaceae</taxon>
        <taxon>Chytriomyces</taxon>
    </lineage>
</organism>
<dbReference type="InterPro" id="IPR008591">
    <property type="entry name" value="GINS_Sld5"/>
</dbReference>
<keyword evidence="3" id="KW-0539">Nucleus</keyword>
<name>A0A507EB66_9FUNG</name>
<evidence type="ECO:0000256" key="1">
    <source>
        <dbReference type="ARBA" id="ARBA00004123"/>
    </source>
</evidence>
<dbReference type="CDD" id="cd11711">
    <property type="entry name" value="GINS_A_Sld5"/>
    <property type="match status" value="1"/>
</dbReference>
<feature type="domain" description="GINS subunit" evidence="5">
    <location>
        <begin position="71"/>
        <end position="136"/>
    </location>
</feature>
<dbReference type="InterPro" id="IPR021151">
    <property type="entry name" value="GINS_A"/>
</dbReference>
<dbReference type="Gene3D" id="1.20.58.1030">
    <property type="match status" value="1"/>
</dbReference>
<dbReference type="EMBL" id="QEAP01000677">
    <property type="protein sequence ID" value="TPX60981.1"/>
    <property type="molecule type" value="Genomic_DNA"/>
</dbReference>
<evidence type="ECO:0000256" key="2">
    <source>
        <dbReference type="ARBA" id="ARBA00022705"/>
    </source>
</evidence>
<protein>
    <recommendedName>
        <fullName evidence="5">GINS subunit domain-containing protein</fullName>
    </recommendedName>
</protein>
<feature type="transmembrane region" description="Helical" evidence="4">
    <location>
        <begin position="184"/>
        <end position="202"/>
    </location>
</feature>
<keyword evidence="4" id="KW-0472">Membrane</keyword>
<dbReference type="GO" id="GO:0006261">
    <property type="term" value="P:DNA-templated DNA replication"/>
    <property type="evidence" value="ECO:0007669"/>
    <property type="project" value="InterPro"/>
</dbReference>
<reference evidence="6 7" key="1">
    <citation type="journal article" date="2019" name="Sci. Rep.">
        <title>Comparative genomics of chytrid fungi reveal insights into the obligate biotrophic and pathogenic lifestyle of Synchytrium endobioticum.</title>
        <authorList>
            <person name="van de Vossenberg B.T.L.H."/>
            <person name="Warris S."/>
            <person name="Nguyen H.D.T."/>
            <person name="van Gent-Pelzer M.P.E."/>
            <person name="Joly D.L."/>
            <person name="van de Geest H.C."/>
            <person name="Bonants P.J.M."/>
            <person name="Smith D.S."/>
            <person name="Levesque C.A."/>
            <person name="van der Lee T.A.J."/>
        </authorList>
    </citation>
    <scope>NUCLEOTIDE SEQUENCE [LARGE SCALE GENOMIC DNA]</scope>
    <source>
        <strain evidence="6 7">CBS 675.73</strain>
    </source>
</reference>
<keyword evidence="2" id="KW-0235">DNA replication</keyword>
<evidence type="ECO:0000256" key="3">
    <source>
        <dbReference type="ARBA" id="ARBA00023242"/>
    </source>
</evidence>
<keyword evidence="4" id="KW-1133">Transmembrane helix</keyword>